<dbReference type="EMBL" id="CM003371">
    <property type="protein sequence ID" value="KOM30876.1"/>
    <property type="molecule type" value="Genomic_DNA"/>
</dbReference>
<organism evidence="2 3">
    <name type="scientific">Phaseolus angularis</name>
    <name type="common">Azuki bean</name>
    <name type="synonym">Vigna angularis</name>
    <dbReference type="NCBI Taxonomy" id="3914"/>
    <lineage>
        <taxon>Eukaryota</taxon>
        <taxon>Viridiplantae</taxon>
        <taxon>Streptophyta</taxon>
        <taxon>Embryophyta</taxon>
        <taxon>Tracheophyta</taxon>
        <taxon>Spermatophyta</taxon>
        <taxon>Magnoliopsida</taxon>
        <taxon>eudicotyledons</taxon>
        <taxon>Gunneridae</taxon>
        <taxon>Pentapetalae</taxon>
        <taxon>rosids</taxon>
        <taxon>fabids</taxon>
        <taxon>Fabales</taxon>
        <taxon>Fabaceae</taxon>
        <taxon>Papilionoideae</taxon>
        <taxon>50 kb inversion clade</taxon>
        <taxon>NPAAA clade</taxon>
        <taxon>indigoferoid/millettioid clade</taxon>
        <taxon>Phaseoleae</taxon>
        <taxon>Vigna</taxon>
    </lineage>
</organism>
<dbReference type="AlphaFoldDB" id="A0A0L9TK59"/>
<keyword evidence="1" id="KW-0472">Membrane</keyword>
<proteinExistence type="predicted"/>
<dbReference type="Gramene" id="KOM30876">
    <property type="protein sequence ID" value="KOM30876"/>
    <property type="gene ID" value="LR48_Vigan01g043100"/>
</dbReference>
<name>A0A0L9TK59_PHAAN</name>
<evidence type="ECO:0000313" key="2">
    <source>
        <dbReference type="EMBL" id="KOM30876.1"/>
    </source>
</evidence>
<evidence type="ECO:0000313" key="3">
    <source>
        <dbReference type="Proteomes" id="UP000053144"/>
    </source>
</evidence>
<gene>
    <name evidence="2" type="ORF">LR48_Vigan01g043100</name>
</gene>
<keyword evidence="1" id="KW-0812">Transmembrane</keyword>
<sequence>MVAALWGEDLIVVFGRARFALELVPPFDLVRTRGVGKVDVFLPSLLLGSATGFVAWAFSGRWGSRRLSSFESTCNGGCGFSSCANDIAVVREDDNNASGVISDNNSEGE</sequence>
<feature type="transmembrane region" description="Helical" evidence="1">
    <location>
        <begin position="40"/>
        <end position="58"/>
    </location>
</feature>
<dbReference type="Proteomes" id="UP000053144">
    <property type="component" value="Chromosome 1"/>
</dbReference>
<evidence type="ECO:0000256" key="1">
    <source>
        <dbReference type="SAM" id="Phobius"/>
    </source>
</evidence>
<reference evidence="3" key="1">
    <citation type="journal article" date="2015" name="Proc. Natl. Acad. Sci. U.S.A.">
        <title>Genome sequencing of adzuki bean (Vigna angularis) provides insight into high starch and low fat accumulation and domestication.</title>
        <authorList>
            <person name="Yang K."/>
            <person name="Tian Z."/>
            <person name="Chen C."/>
            <person name="Luo L."/>
            <person name="Zhao B."/>
            <person name="Wang Z."/>
            <person name="Yu L."/>
            <person name="Li Y."/>
            <person name="Sun Y."/>
            <person name="Li W."/>
            <person name="Chen Y."/>
            <person name="Li Y."/>
            <person name="Zhang Y."/>
            <person name="Ai D."/>
            <person name="Zhao J."/>
            <person name="Shang C."/>
            <person name="Ma Y."/>
            <person name="Wu B."/>
            <person name="Wang M."/>
            <person name="Gao L."/>
            <person name="Sun D."/>
            <person name="Zhang P."/>
            <person name="Guo F."/>
            <person name="Wang W."/>
            <person name="Li Y."/>
            <person name="Wang J."/>
            <person name="Varshney R.K."/>
            <person name="Wang J."/>
            <person name="Ling H.Q."/>
            <person name="Wan P."/>
        </authorList>
    </citation>
    <scope>NUCLEOTIDE SEQUENCE</scope>
    <source>
        <strain evidence="3">cv. Jingnong 6</strain>
    </source>
</reference>
<keyword evidence="1" id="KW-1133">Transmembrane helix</keyword>
<protein>
    <submittedName>
        <fullName evidence="2">Uncharacterized protein</fullName>
    </submittedName>
</protein>
<accession>A0A0L9TK59</accession>